<name>A0A2I0HX56_PUNGR</name>
<accession>A0A2I0HX56</accession>
<evidence type="ECO:0000256" key="3">
    <source>
        <dbReference type="ARBA" id="ARBA00023004"/>
    </source>
</evidence>
<evidence type="ECO:0000256" key="2">
    <source>
        <dbReference type="ARBA" id="ARBA00022723"/>
    </source>
</evidence>
<keyword evidence="5" id="KW-1185">Reference proteome</keyword>
<dbReference type="GO" id="GO:0020037">
    <property type="term" value="F:heme binding"/>
    <property type="evidence" value="ECO:0007669"/>
    <property type="project" value="InterPro"/>
</dbReference>
<proteinExistence type="inferred from homology"/>
<keyword evidence="2" id="KW-0479">Metal-binding</keyword>
<dbReference type="GO" id="GO:0005506">
    <property type="term" value="F:iron ion binding"/>
    <property type="evidence" value="ECO:0007669"/>
    <property type="project" value="InterPro"/>
</dbReference>
<dbReference type="STRING" id="22663.A0A2I0HX56"/>
<dbReference type="SUPFAM" id="SSF48264">
    <property type="entry name" value="Cytochrome P450"/>
    <property type="match status" value="1"/>
</dbReference>
<dbReference type="GO" id="GO:0004497">
    <property type="term" value="F:monooxygenase activity"/>
    <property type="evidence" value="ECO:0007669"/>
    <property type="project" value="InterPro"/>
</dbReference>
<evidence type="ECO:0000256" key="1">
    <source>
        <dbReference type="ARBA" id="ARBA00010617"/>
    </source>
</evidence>
<reference evidence="4 5" key="1">
    <citation type="submission" date="2017-11" db="EMBL/GenBank/DDBJ databases">
        <title>De-novo sequencing of pomegranate (Punica granatum L.) genome.</title>
        <authorList>
            <person name="Akparov Z."/>
            <person name="Amiraslanov A."/>
            <person name="Hajiyeva S."/>
            <person name="Abbasov M."/>
            <person name="Kaur K."/>
            <person name="Hamwieh A."/>
            <person name="Solovyev V."/>
            <person name="Salamov A."/>
            <person name="Braich B."/>
            <person name="Kosarev P."/>
            <person name="Mahmoud A."/>
            <person name="Hajiyev E."/>
            <person name="Babayeva S."/>
            <person name="Izzatullayeva V."/>
            <person name="Mammadov A."/>
            <person name="Mammadov A."/>
            <person name="Sharifova S."/>
            <person name="Ojaghi J."/>
            <person name="Eynullazada K."/>
            <person name="Bayramov B."/>
            <person name="Abdulazimova A."/>
            <person name="Shahmuradov I."/>
        </authorList>
    </citation>
    <scope>NUCLEOTIDE SEQUENCE [LARGE SCALE GENOMIC DNA]</scope>
    <source>
        <strain evidence="5">cv. AG2017</strain>
        <tissue evidence="4">Leaf</tissue>
    </source>
</reference>
<dbReference type="GO" id="GO:0016705">
    <property type="term" value="F:oxidoreductase activity, acting on paired donors, with incorporation or reduction of molecular oxygen"/>
    <property type="evidence" value="ECO:0007669"/>
    <property type="project" value="InterPro"/>
</dbReference>
<comment type="caution">
    <text evidence="4">The sequence shown here is derived from an EMBL/GenBank/DDBJ whole genome shotgun (WGS) entry which is preliminary data.</text>
</comment>
<evidence type="ECO:0000313" key="4">
    <source>
        <dbReference type="EMBL" id="PKI36193.1"/>
    </source>
</evidence>
<dbReference type="AlphaFoldDB" id="A0A2I0HX56"/>
<gene>
    <name evidence="4" type="ORF">CRG98_043416</name>
</gene>
<organism evidence="4 5">
    <name type="scientific">Punica granatum</name>
    <name type="common">Pomegranate</name>
    <dbReference type="NCBI Taxonomy" id="22663"/>
    <lineage>
        <taxon>Eukaryota</taxon>
        <taxon>Viridiplantae</taxon>
        <taxon>Streptophyta</taxon>
        <taxon>Embryophyta</taxon>
        <taxon>Tracheophyta</taxon>
        <taxon>Spermatophyta</taxon>
        <taxon>Magnoliopsida</taxon>
        <taxon>eudicotyledons</taxon>
        <taxon>Gunneridae</taxon>
        <taxon>Pentapetalae</taxon>
        <taxon>rosids</taxon>
        <taxon>malvids</taxon>
        <taxon>Myrtales</taxon>
        <taxon>Lythraceae</taxon>
        <taxon>Punica</taxon>
    </lineage>
</organism>
<dbReference type="Proteomes" id="UP000233551">
    <property type="component" value="Unassembled WGS sequence"/>
</dbReference>
<keyword evidence="3" id="KW-0408">Iron</keyword>
<protein>
    <submittedName>
        <fullName evidence="4">Uncharacterized protein</fullName>
    </submittedName>
</protein>
<dbReference type="EMBL" id="PGOL01004961">
    <property type="protein sequence ID" value="PKI36193.1"/>
    <property type="molecule type" value="Genomic_DNA"/>
</dbReference>
<comment type="similarity">
    <text evidence="1">Belongs to the cytochrome P450 family.</text>
</comment>
<dbReference type="GO" id="GO:0016125">
    <property type="term" value="P:sterol metabolic process"/>
    <property type="evidence" value="ECO:0007669"/>
    <property type="project" value="TreeGrafter"/>
</dbReference>
<dbReference type="PANTHER" id="PTHR24286">
    <property type="entry name" value="CYTOCHROME P450 26"/>
    <property type="match status" value="1"/>
</dbReference>
<dbReference type="PANTHER" id="PTHR24286:SF256">
    <property type="entry name" value="CYTOCHROME P450 FAMILY PROTEIN"/>
    <property type="match status" value="1"/>
</dbReference>
<dbReference type="InterPro" id="IPR036396">
    <property type="entry name" value="Cyt_P450_sf"/>
</dbReference>
<sequence>MSLLVLILITSLLSALVYFVFFSNGSRTREMNLPRGSMGYPVIGETLSFLKAQAKDEGPSWFEERIAEHGPVFKTSLMGSPTVVIMGQAGNKFIFTAREDVLVPQQPLTLRTIAGKQNISELSGSRRVIFIPLFRDISKSD</sequence>
<evidence type="ECO:0000313" key="5">
    <source>
        <dbReference type="Proteomes" id="UP000233551"/>
    </source>
</evidence>
<dbReference type="Gene3D" id="1.10.630.10">
    <property type="entry name" value="Cytochrome P450"/>
    <property type="match status" value="1"/>
</dbReference>